<dbReference type="PROSITE" id="PS51156">
    <property type="entry name" value="ELM2"/>
    <property type="match status" value="1"/>
</dbReference>
<reference evidence="4 5" key="2">
    <citation type="submission" date="2013-02" db="EMBL/GenBank/DDBJ databases">
        <title>The Genome Sequence of Plasmodium falciparum Tanzania (2000708).</title>
        <authorList>
            <consortium name="The Broad Institute Genome Sequencing Platform"/>
            <consortium name="The Broad Institute Genome Sequencing Center for Infectious Disease"/>
            <person name="Neafsey D."/>
            <person name="Cheeseman I."/>
            <person name="Volkman S."/>
            <person name="Adams J."/>
            <person name="Walker B."/>
            <person name="Young S.K."/>
            <person name="Zeng Q."/>
            <person name="Gargeya S."/>
            <person name="Fitzgerald M."/>
            <person name="Haas B."/>
            <person name="Abouelleil A."/>
            <person name="Alvarado L."/>
            <person name="Arachchi H.M."/>
            <person name="Berlin A.M."/>
            <person name="Chapman S.B."/>
            <person name="Dewar J."/>
            <person name="Goldberg J."/>
            <person name="Griggs A."/>
            <person name="Gujja S."/>
            <person name="Hansen M."/>
            <person name="Howarth C."/>
            <person name="Imamovic A."/>
            <person name="Larimer J."/>
            <person name="McCowan C."/>
            <person name="Murphy C."/>
            <person name="Neiman D."/>
            <person name="Pearson M."/>
            <person name="Priest M."/>
            <person name="Roberts A."/>
            <person name="Saif S."/>
            <person name="Shea T."/>
            <person name="Sisk P."/>
            <person name="Sykes S."/>
            <person name="Wortman J."/>
            <person name="Nusbaum C."/>
            <person name="Birren B."/>
        </authorList>
    </citation>
    <scope>NUCLEOTIDE SEQUENCE [LARGE SCALE GENOMIC DNA]</scope>
    <source>
        <strain evidence="5">Tanzania (2000708)</strain>
    </source>
</reference>
<name>A0A024WFC5_PLAFA</name>
<dbReference type="EMBL" id="KI926259">
    <property type="protein sequence ID" value="ETW39206.1"/>
    <property type="molecule type" value="Genomic_DNA"/>
</dbReference>
<dbReference type="Pfam" id="PF01448">
    <property type="entry name" value="ELM2"/>
    <property type="match status" value="1"/>
</dbReference>
<organism evidence="4 5">
    <name type="scientific">Plasmodium falciparum Tanzania</name>
    <name type="common">2000708</name>
    <dbReference type="NCBI Taxonomy" id="1036725"/>
    <lineage>
        <taxon>Eukaryota</taxon>
        <taxon>Sar</taxon>
        <taxon>Alveolata</taxon>
        <taxon>Apicomplexa</taxon>
        <taxon>Aconoidasida</taxon>
        <taxon>Haemosporida</taxon>
        <taxon>Plasmodiidae</taxon>
        <taxon>Plasmodium</taxon>
        <taxon>Plasmodium (Laverania)</taxon>
    </lineage>
</organism>
<protein>
    <recommendedName>
        <fullName evidence="3">ELM2 domain-containing protein</fullName>
    </recommendedName>
</protein>
<evidence type="ECO:0000256" key="2">
    <source>
        <dbReference type="SAM" id="MobiDB-lite"/>
    </source>
</evidence>
<reference evidence="4 5" key="1">
    <citation type="submission" date="2013-02" db="EMBL/GenBank/DDBJ databases">
        <title>The Genome Annotation of Plasmodium falciparum Tanzania (2000708).</title>
        <authorList>
            <consortium name="The Broad Institute Genome Sequencing Platform"/>
            <consortium name="The Broad Institute Genome Sequencing Center for Infectious Disease"/>
            <person name="Neafsey D."/>
            <person name="Hoffman S."/>
            <person name="Volkman S."/>
            <person name="Rosenthal P."/>
            <person name="Walker B."/>
            <person name="Young S.K."/>
            <person name="Zeng Q."/>
            <person name="Gargeya S."/>
            <person name="Fitzgerald M."/>
            <person name="Haas B."/>
            <person name="Abouelleil A."/>
            <person name="Allen A.W."/>
            <person name="Alvarado L."/>
            <person name="Arachchi H.M."/>
            <person name="Berlin A.M."/>
            <person name="Chapman S.B."/>
            <person name="Gainer-Dewar J."/>
            <person name="Goldberg J."/>
            <person name="Griggs A."/>
            <person name="Gujja S."/>
            <person name="Hansen M."/>
            <person name="Howarth C."/>
            <person name="Imamovic A."/>
            <person name="Ireland A."/>
            <person name="Larimer J."/>
            <person name="McCowan C."/>
            <person name="Murphy C."/>
            <person name="Pearson M."/>
            <person name="Poon T.W."/>
            <person name="Priest M."/>
            <person name="Roberts A."/>
            <person name="Saif S."/>
            <person name="Shea T."/>
            <person name="Sisk P."/>
            <person name="Sykes S."/>
            <person name="Wortman J."/>
            <person name="Nusbaum C."/>
            <person name="Birren B."/>
        </authorList>
    </citation>
    <scope>NUCLEOTIDE SEQUENCE [LARGE SCALE GENOMIC DNA]</scope>
    <source>
        <strain evidence="5">Tanzania (2000708)</strain>
    </source>
</reference>
<proteinExistence type="predicted"/>
<gene>
    <name evidence="4" type="ORF">PFTANZ_00091</name>
</gene>
<dbReference type="OrthoDB" id="378925at2759"/>
<accession>A0A024WFC5</accession>
<evidence type="ECO:0000313" key="5">
    <source>
        <dbReference type="Proteomes" id="UP000030708"/>
    </source>
</evidence>
<dbReference type="InterPro" id="IPR000949">
    <property type="entry name" value="ELM2_dom"/>
</dbReference>
<dbReference type="AlphaFoldDB" id="A0A024WFC5"/>
<sequence>MAKRKYMSKVDGKINVGEKHQAKIPDLVTDENEKTNVEETQPVENVNNVNDDVRKNKKAKTEQVEETTNNAAEEQVQQEEPVETAPAHEQFVVVP</sequence>
<dbReference type="Proteomes" id="UP000030708">
    <property type="component" value="Unassembled WGS sequence"/>
</dbReference>
<evidence type="ECO:0000313" key="4">
    <source>
        <dbReference type="EMBL" id="ETW39206.1"/>
    </source>
</evidence>
<keyword evidence="1" id="KW-0539">Nucleus</keyword>
<feature type="domain" description="ELM2" evidence="3">
    <location>
        <begin position="12"/>
        <end position="95"/>
    </location>
</feature>
<evidence type="ECO:0000259" key="3">
    <source>
        <dbReference type="PROSITE" id="PS51156"/>
    </source>
</evidence>
<evidence type="ECO:0000256" key="1">
    <source>
        <dbReference type="ARBA" id="ARBA00023242"/>
    </source>
</evidence>
<dbReference type="SMART" id="SM01189">
    <property type="entry name" value="ELM2"/>
    <property type="match status" value="1"/>
</dbReference>
<feature type="compositionally biased region" description="Basic and acidic residues" evidence="2">
    <location>
        <begin position="51"/>
        <end position="63"/>
    </location>
</feature>
<dbReference type="eggNOG" id="ENOG502QY2V">
    <property type="taxonomic scope" value="Eukaryota"/>
</dbReference>
<feature type="region of interest" description="Disordered" evidence="2">
    <location>
        <begin position="21"/>
        <end position="95"/>
    </location>
</feature>